<gene>
    <name evidence="2" type="ORF">SODALDRAFT_355198</name>
</gene>
<dbReference type="EMBL" id="ML119051">
    <property type="protein sequence ID" value="ROT43008.1"/>
    <property type="molecule type" value="Genomic_DNA"/>
</dbReference>
<keyword evidence="3" id="KW-1185">Reference proteome</keyword>
<reference evidence="2 3" key="1">
    <citation type="journal article" date="2018" name="Mol. Ecol.">
        <title>The obligate alkalophilic soda-lake fungus Sodiomyces alkalinus has shifted to a protein diet.</title>
        <authorList>
            <person name="Grum-Grzhimaylo A.A."/>
            <person name="Falkoski D.L."/>
            <person name="van den Heuvel J."/>
            <person name="Valero-Jimenez C.A."/>
            <person name="Min B."/>
            <person name="Choi I.G."/>
            <person name="Lipzen A."/>
            <person name="Daum C.G."/>
            <person name="Aanen D.K."/>
            <person name="Tsang A."/>
            <person name="Henrissat B."/>
            <person name="Bilanenko E.N."/>
            <person name="de Vries R.P."/>
            <person name="van Kan J.A.L."/>
            <person name="Grigoriev I.V."/>
            <person name="Debets A.J.M."/>
        </authorList>
    </citation>
    <scope>NUCLEOTIDE SEQUENCE [LARGE SCALE GENOMIC DNA]</scope>
    <source>
        <strain evidence="2 3">F11</strain>
    </source>
</reference>
<name>A0A3N2Q8N0_SODAK</name>
<evidence type="ECO:0000313" key="3">
    <source>
        <dbReference type="Proteomes" id="UP000272025"/>
    </source>
</evidence>
<proteinExistence type="predicted"/>
<organism evidence="2 3">
    <name type="scientific">Sodiomyces alkalinus (strain CBS 110278 / VKM F-3762 / F11)</name>
    <name type="common">Alkaliphilic filamentous fungus</name>
    <dbReference type="NCBI Taxonomy" id="1314773"/>
    <lineage>
        <taxon>Eukaryota</taxon>
        <taxon>Fungi</taxon>
        <taxon>Dikarya</taxon>
        <taxon>Ascomycota</taxon>
        <taxon>Pezizomycotina</taxon>
        <taxon>Sordariomycetes</taxon>
        <taxon>Hypocreomycetidae</taxon>
        <taxon>Glomerellales</taxon>
        <taxon>Plectosphaerellaceae</taxon>
        <taxon>Sodiomyces</taxon>
    </lineage>
</organism>
<dbReference type="Proteomes" id="UP000272025">
    <property type="component" value="Unassembled WGS sequence"/>
</dbReference>
<dbReference type="GeneID" id="39582271"/>
<dbReference type="RefSeq" id="XP_028470814.1">
    <property type="nucleotide sequence ID" value="XM_028613793.1"/>
</dbReference>
<sequence>MWRSAAQEPGTTTGFDGVRVSPEVKAADMNKDPHRNLRKAPQKHGYRRYKIGPQRQGQCTFALKNTLYIETVEAQNFLLASPMMNRPRVPESPSPFSPAPVYLQRSLNRAPGPPLAPIGPQLTLTCIGMQKDMDKAAESFSLMISA</sequence>
<accession>A0A3N2Q8N0</accession>
<protein>
    <submittedName>
        <fullName evidence="2">Uncharacterized protein</fullName>
    </submittedName>
</protein>
<dbReference type="AlphaFoldDB" id="A0A3N2Q8N0"/>
<evidence type="ECO:0000256" key="1">
    <source>
        <dbReference type="SAM" id="MobiDB-lite"/>
    </source>
</evidence>
<feature type="region of interest" description="Disordered" evidence="1">
    <location>
        <begin position="1"/>
        <end position="20"/>
    </location>
</feature>
<evidence type="ECO:0000313" key="2">
    <source>
        <dbReference type="EMBL" id="ROT43008.1"/>
    </source>
</evidence>